<proteinExistence type="predicted"/>
<dbReference type="Gene3D" id="1.25.40.10">
    <property type="entry name" value="Tetratricopeptide repeat domain"/>
    <property type="match status" value="1"/>
</dbReference>
<keyword evidence="2" id="KW-1185">Reference proteome</keyword>
<dbReference type="InterPro" id="IPR011990">
    <property type="entry name" value="TPR-like_helical_dom_sf"/>
</dbReference>
<evidence type="ECO:0000313" key="2">
    <source>
        <dbReference type="Proteomes" id="UP001152523"/>
    </source>
</evidence>
<name>A0AAV0DFM8_9ASTE</name>
<dbReference type="PANTHER" id="PTHR47604">
    <property type="entry name" value="ADENYLYL CYCLASE"/>
    <property type="match status" value="1"/>
</dbReference>
<protein>
    <recommendedName>
        <fullName evidence="3">Adenylyl cyclase</fullName>
    </recommendedName>
</protein>
<dbReference type="PANTHER" id="PTHR47604:SF1">
    <property type="entry name" value="ADENYLYL CYCLASE"/>
    <property type="match status" value="1"/>
</dbReference>
<comment type="caution">
    <text evidence="1">The sequence shown here is derived from an EMBL/GenBank/DDBJ whole genome shotgun (WGS) entry which is preliminary data.</text>
</comment>
<evidence type="ECO:0000313" key="1">
    <source>
        <dbReference type="EMBL" id="CAH9099461.1"/>
    </source>
</evidence>
<evidence type="ECO:0008006" key="3">
    <source>
        <dbReference type="Google" id="ProtNLM"/>
    </source>
</evidence>
<accession>A0AAV0DFM8</accession>
<gene>
    <name evidence="1" type="ORF">CEPIT_LOCUS14960</name>
</gene>
<dbReference type="AlphaFoldDB" id="A0AAV0DFM8"/>
<dbReference type="EMBL" id="CAMAPF010000106">
    <property type="protein sequence ID" value="CAH9099461.1"/>
    <property type="molecule type" value="Genomic_DNA"/>
</dbReference>
<reference evidence="1" key="1">
    <citation type="submission" date="2022-07" db="EMBL/GenBank/DDBJ databases">
        <authorList>
            <person name="Macas J."/>
            <person name="Novak P."/>
            <person name="Neumann P."/>
        </authorList>
    </citation>
    <scope>NUCLEOTIDE SEQUENCE</scope>
</reference>
<dbReference type="Proteomes" id="UP001152523">
    <property type="component" value="Unassembled WGS sequence"/>
</dbReference>
<organism evidence="1 2">
    <name type="scientific">Cuscuta epithymum</name>
    <dbReference type="NCBI Taxonomy" id="186058"/>
    <lineage>
        <taxon>Eukaryota</taxon>
        <taxon>Viridiplantae</taxon>
        <taxon>Streptophyta</taxon>
        <taxon>Embryophyta</taxon>
        <taxon>Tracheophyta</taxon>
        <taxon>Spermatophyta</taxon>
        <taxon>Magnoliopsida</taxon>
        <taxon>eudicotyledons</taxon>
        <taxon>Gunneridae</taxon>
        <taxon>Pentapetalae</taxon>
        <taxon>asterids</taxon>
        <taxon>lamiids</taxon>
        <taxon>Solanales</taxon>
        <taxon>Convolvulaceae</taxon>
        <taxon>Cuscuteae</taxon>
        <taxon>Cuscuta</taxon>
        <taxon>Cuscuta subgen. Cuscuta</taxon>
    </lineage>
</organism>
<sequence>MQGLWKVRRLVRVLRDRSSILSNSEQLHTIEVSRFSLQRRCQHTNLVSPSYTGMSGNPMQMISKYPRELVLSLKCHVLQRSSYSSETTDVGNGSTETVKGIYEKILKSILEQRSAPPNAFLWSLIEKCSNQEDISLLFDVLKRLRIFRLSNLRIHENFNCALCQEVTKACIRVGAIQFGKKALFKHNVYGLSPNIGSAHHLLMYAKQHNDVDLMVDIMKLVLKNDLPLQAGTADLVFSICYNNDNWELMCKYGKRFVKGGVRLRQGSFDLWMECAAKMGDVDSLWKIEKTRSESMNRHTISSAFSCAKGFLIDCKPEEAAAIIQVFYENSPESKRQAVMAELQKLVNEWPVEVIKHQQEESRKELAGTLQKSIPAMINALSNIGAKLEVDVDNLT</sequence>